<keyword evidence="5" id="KW-1003">Cell membrane</keyword>
<evidence type="ECO:0000256" key="3">
    <source>
        <dbReference type="ARBA" id="ARBA00012374"/>
    </source>
</evidence>
<protein>
    <recommendedName>
        <fullName evidence="4">Undecaprenyl-diphosphatase</fullName>
        <ecNumber evidence="3">3.6.1.27</ecNumber>
    </recommendedName>
    <alternativeName>
        <fullName evidence="12">Bacitracin resistance protein</fullName>
    </alternativeName>
    <alternativeName>
        <fullName evidence="11">Undecaprenyl pyrophosphate phosphatase</fullName>
    </alternativeName>
</protein>
<feature type="non-terminal residue" evidence="15">
    <location>
        <position position="1"/>
    </location>
</feature>
<feature type="transmembrane region" description="Helical" evidence="14">
    <location>
        <begin position="40"/>
        <end position="59"/>
    </location>
</feature>
<comment type="similarity">
    <text evidence="2">Belongs to the UppP family.</text>
</comment>
<evidence type="ECO:0000256" key="8">
    <source>
        <dbReference type="ARBA" id="ARBA00022989"/>
    </source>
</evidence>
<evidence type="ECO:0000256" key="9">
    <source>
        <dbReference type="ARBA" id="ARBA00023136"/>
    </source>
</evidence>
<reference evidence="15 16" key="1">
    <citation type="submission" date="2019-08" db="EMBL/GenBank/DDBJ databases">
        <title>100 year-old enigma solved: identification of Planctomyces bekefii, the type genus and species of the phylum Planctomycetes.</title>
        <authorList>
            <person name="Svetlana D.N."/>
            <person name="Overmann J."/>
        </authorList>
    </citation>
    <scope>NUCLEOTIDE SEQUENCE [LARGE SCALE GENOMIC DNA]</scope>
    <source>
        <strain evidence="15">Phe10_nw2017</strain>
    </source>
</reference>
<comment type="catalytic activity">
    <reaction evidence="13">
        <text>di-trans,octa-cis-undecaprenyl diphosphate + H2O = di-trans,octa-cis-undecaprenyl phosphate + phosphate + H(+)</text>
        <dbReference type="Rhea" id="RHEA:28094"/>
        <dbReference type="ChEBI" id="CHEBI:15377"/>
        <dbReference type="ChEBI" id="CHEBI:15378"/>
        <dbReference type="ChEBI" id="CHEBI:43474"/>
        <dbReference type="ChEBI" id="CHEBI:58405"/>
        <dbReference type="ChEBI" id="CHEBI:60392"/>
        <dbReference type="EC" id="3.6.1.27"/>
    </reaction>
</comment>
<keyword evidence="10" id="KW-0046">Antibiotic resistance</keyword>
<evidence type="ECO:0000313" key="15">
    <source>
        <dbReference type="EMBL" id="TWW08539.1"/>
    </source>
</evidence>
<gene>
    <name evidence="15" type="ORF">E3A20_23330</name>
</gene>
<sequence>LSLPANLGKQASTCPPAAKSAIDMLQGSHDLPKISDSTPIAAATIVLSSVPAGIVGLLFKDQLEALFQNALAAGICLLETAIILLTARRLRGVGRGLTELSPAAALTIGVFQAVAILPGISRASFSQSFACIRDEYVLSCF</sequence>
<evidence type="ECO:0000256" key="14">
    <source>
        <dbReference type="SAM" id="Phobius"/>
    </source>
</evidence>
<comment type="caution">
    <text evidence="15">The sequence shown here is derived from an EMBL/GenBank/DDBJ whole genome shotgun (WGS) entry which is preliminary data.</text>
</comment>
<evidence type="ECO:0000256" key="12">
    <source>
        <dbReference type="ARBA" id="ARBA00032932"/>
    </source>
</evidence>
<dbReference type="PANTHER" id="PTHR30622">
    <property type="entry name" value="UNDECAPRENYL-DIPHOSPHATASE"/>
    <property type="match status" value="1"/>
</dbReference>
<dbReference type="GO" id="GO:0046677">
    <property type="term" value="P:response to antibiotic"/>
    <property type="evidence" value="ECO:0007669"/>
    <property type="project" value="UniProtKB-KW"/>
</dbReference>
<dbReference type="PANTHER" id="PTHR30622:SF2">
    <property type="entry name" value="UNDECAPRENYL-DIPHOSPHATASE"/>
    <property type="match status" value="1"/>
</dbReference>
<evidence type="ECO:0000256" key="7">
    <source>
        <dbReference type="ARBA" id="ARBA00022801"/>
    </source>
</evidence>
<dbReference type="EMBL" id="SRHE01000617">
    <property type="protein sequence ID" value="TWW08539.1"/>
    <property type="molecule type" value="Genomic_DNA"/>
</dbReference>
<dbReference type="AlphaFoldDB" id="A0A5C6M368"/>
<accession>A0A5C6M368</accession>
<feature type="transmembrane region" description="Helical" evidence="14">
    <location>
        <begin position="66"/>
        <end position="88"/>
    </location>
</feature>
<feature type="transmembrane region" description="Helical" evidence="14">
    <location>
        <begin position="100"/>
        <end position="120"/>
    </location>
</feature>
<evidence type="ECO:0000256" key="13">
    <source>
        <dbReference type="ARBA" id="ARBA00047594"/>
    </source>
</evidence>
<reference evidence="15 16" key="2">
    <citation type="submission" date="2019-08" db="EMBL/GenBank/DDBJ databases">
        <authorList>
            <person name="Henke P."/>
        </authorList>
    </citation>
    <scope>NUCLEOTIDE SEQUENCE [LARGE SCALE GENOMIC DNA]</scope>
    <source>
        <strain evidence="15">Phe10_nw2017</strain>
    </source>
</reference>
<keyword evidence="16" id="KW-1185">Reference proteome</keyword>
<proteinExistence type="inferred from homology"/>
<keyword evidence="9 14" id="KW-0472">Membrane</keyword>
<dbReference type="Proteomes" id="UP000321083">
    <property type="component" value="Unassembled WGS sequence"/>
</dbReference>
<keyword evidence="7" id="KW-0378">Hydrolase</keyword>
<evidence type="ECO:0000256" key="2">
    <source>
        <dbReference type="ARBA" id="ARBA00010621"/>
    </source>
</evidence>
<dbReference type="EC" id="3.6.1.27" evidence="3"/>
<evidence type="ECO:0000256" key="4">
    <source>
        <dbReference type="ARBA" id="ARBA00021581"/>
    </source>
</evidence>
<dbReference type="GO" id="GO:0050380">
    <property type="term" value="F:undecaprenyl-diphosphatase activity"/>
    <property type="evidence" value="ECO:0007669"/>
    <property type="project" value="UniProtKB-EC"/>
</dbReference>
<dbReference type="InterPro" id="IPR003824">
    <property type="entry name" value="UppP"/>
</dbReference>
<evidence type="ECO:0000313" key="16">
    <source>
        <dbReference type="Proteomes" id="UP000321083"/>
    </source>
</evidence>
<keyword evidence="8 14" id="KW-1133">Transmembrane helix</keyword>
<organism evidence="15 16">
    <name type="scientific">Planctomyces bekefii</name>
    <dbReference type="NCBI Taxonomy" id="1653850"/>
    <lineage>
        <taxon>Bacteria</taxon>
        <taxon>Pseudomonadati</taxon>
        <taxon>Planctomycetota</taxon>
        <taxon>Planctomycetia</taxon>
        <taxon>Planctomycetales</taxon>
        <taxon>Planctomycetaceae</taxon>
        <taxon>Planctomyces</taxon>
    </lineage>
</organism>
<comment type="subcellular location">
    <subcellularLocation>
        <location evidence="1">Cell membrane</location>
        <topology evidence="1">Multi-pass membrane protein</topology>
    </subcellularLocation>
</comment>
<dbReference type="GO" id="GO:0005886">
    <property type="term" value="C:plasma membrane"/>
    <property type="evidence" value="ECO:0007669"/>
    <property type="project" value="UniProtKB-SubCell"/>
</dbReference>
<evidence type="ECO:0000256" key="1">
    <source>
        <dbReference type="ARBA" id="ARBA00004651"/>
    </source>
</evidence>
<evidence type="ECO:0000256" key="6">
    <source>
        <dbReference type="ARBA" id="ARBA00022692"/>
    </source>
</evidence>
<evidence type="ECO:0000256" key="11">
    <source>
        <dbReference type="ARBA" id="ARBA00032707"/>
    </source>
</evidence>
<evidence type="ECO:0000256" key="10">
    <source>
        <dbReference type="ARBA" id="ARBA00023251"/>
    </source>
</evidence>
<evidence type="ECO:0000256" key="5">
    <source>
        <dbReference type="ARBA" id="ARBA00022475"/>
    </source>
</evidence>
<keyword evidence="6 14" id="KW-0812">Transmembrane</keyword>
<name>A0A5C6M368_9PLAN</name>
<dbReference type="Pfam" id="PF02673">
    <property type="entry name" value="BacA"/>
    <property type="match status" value="1"/>
</dbReference>